<name>A0A930RAT4_STRIT</name>
<organism evidence="1 2">
    <name type="scientific">Streptococcus intermedius</name>
    <dbReference type="NCBI Taxonomy" id="1338"/>
    <lineage>
        <taxon>Bacteria</taxon>
        <taxon>Bacillati</taxon>
        <taxon>Bacillota</taxon>
        <taxon>Bacilli</taxon>
        <taxon>Lactobacillales</taxon>
        <taxon>Streptococcaceae</taxon>
        <taxon>Streptococcus</taxon>
        <taxon>Streptococcus anginosus group</taxon>
    </lineage>
</organism>
<evidence type="ECO:0000313" key="1">
    <source>
        <dbReference type="EMBL" id="MBF1712456.1"/>
    </source>
</evidence>
<protein>
    <submittedName>
        <fullName evidence="1">Lipase</fullName>
    </submittedName>
</protein>
<dbReference type="EMBL" id="JABZYP010000004">
    <property type="protein sequence ID" value="MBF1712456.1"/>
    <property type="molecule type" value="Genomic_DNA"/>
</dbReference>
<dbReference type="AlphaFoldDB" id="A0A930RAT4"/>
<dbReference type="Proteomes" id="UP000721045">
    <property type="component" value="Unassembled WGS sequence"/>
</dbReference>
<reference evidence="1" key="1">
    <citation type="submission" date="2020-04" db="EMBL/GenBank/DDBJ databases">
        <title>Deep metagenomics examines the oral microbiome during advanced dental caries in children, revealing novel taxa and co-occurrences with host molecules.</title>
        <authorList>
            <person name="Baker J.L."/>
            <person name="Morton J.T."/>
            <person name="Dinis M."/>
            <person name="Alvarez R."/>
            <person name="Tran N.C."/>
            <person name="Knight R."/>
            <person name="Edlund A."/>
        </authorList>
    </citation>
    <scope>NUCLEOTIDE SEQUENCE</scope>
    <source>
        <strain evidence="1">JCVI_23_bin.22</strain>
    </source>
</reference>
<proteinExistence type="predicted"/>
<sequence length="82" mass="8902">MVTDKAYKRISDRVYDVDSGKVNNPVKEGNNVVGGQFRVLQVEDNHKNGMQAMAVAPVDKNGKPDLSHIVVAYAGTNSSDLK</sequence>
<gene>
    <name evidence="1" type="ORF">HXO88_01755</name>
</gene>
<accession>A0A930RAT4</accession>
<feature type="non-terminal residue" evidence="1">
    <location>
        <position position="82"/>
    </location>
</feature>
<comment type="caution">
    <text evidence="1">The sequence shown here is derived from an EMBL/GenBank/DDBJ whole genome shotgun (WGS) entry which is preliminary data.</text>
</comment>
<evidence type="ECO:0000313" key="2">
    <source>
        <dbReference type="Proteomes" id="UP000721045"/>
    </source>
</evidence>